<dbReference type="Pfam" id="PF13359">
    <property type="entry name" value="DDE_Tnp_4"/>
    <property type="match status" value="1"/>
</dbReference>
<evidence type="ECO:0000256" key="2">
    <source>
        <dbReference type="ARBA" id="ARBA00022723"/>
    </source>
</evidence>
<comment type="cofactor">
    <cofactor evidence="1">
        <name>a divalent metal cation</name>
        <dbReference type="ChEBI" id="CHEBI:60240"/>
    </cofactor>
</comment>
<keyword evidence="2" id="KW-0479">Metal-binding</keyword>
<keyword evidence="5" id="KW-1185">Reference proteome</keyword>
<evidence type="ECO:0000313" key="4">
    <source>
        <dbReference type="EMBL" id="VEN62567.1"/>
    </source>
</evidence>
<dbReference type="Proteomes" id="UP000410492">
    <property type="component" value="Unassembled WGS sequence"/>
</dbReference>
<evidence type="ECO:0000259" key="3">
    <source>
        <dbReference type="Pfam" id="PF13359"/>
    </source>
</evidence>
<dbReference type="OrthoDB" id="6723683at2759"/>
<accession>A0A653DRD2</accession>
<evidence type="ECO:0000313" key="5">
    <source>
        <dbReference type="Proteomes" id="UP000410492"/>
    </source>
</evidence>
<dbReference type="InterPro" id="IPR027806">
    <property type="entry name" value="HARBI1_dom"/>
</dbReference>
<reference evidence="4 5" key="1">
    <citation type="submission" date="2019-01" db="EMBL/GenBank/DDBJ databases">
        <authorList>
            <person name="Sayadi A."/>
        </authorList>
    </citation>
    <scope>NUCLEOTIDE SEQUENCE [LARGE SCALE GENOMIC DNA]</scope>
</reference>
<proteinExistence type="predicted"/>
<name>A0A653DRD2_CALMS</name>
<dbReference type="AlphaFoldDB" id="A0A653DRD2"/>
<organism evidence="4 5">
    <name type="scientific">Callosobruchus maculatus</name>
    <name type="common">Southern cowpea weevil</name>
    <name type="synonym">Pulse bruchid</name>
    <dbReference type="NCBI Taxonomy" id="64391"/>
    <lineage>
        <taxon>Eukaryota</taxon>
        <taxon>Metazoa</taxon>
        <taxon>Ecdysozoa</taxon>
        <taxon>Arthropoda</taxon>
        <taxon>Hexapoda</taxon>
        <taxon>Insecta</taxon>
        <taxon>Pterygota</taxon>
        <taxon>Neoptera</taxon>
        <taxon>Endopterygota</taxon>
        <taxon>Coleoptera</taxon>
        <taxon>Polyphaga</taxon>
        <taxon>Cucujiformia</taxon>
        <taxon>Chrysomeloidea</taxon>
        <taxon>Chrysomelidae</taxon>
        <taxon>Bruchinae</taxon>
        <taxon>Bruchini</taxon>
        <taxon>Callosobruchus</taxon>
    </lineage>
</organism>
<evidence type="ECO:0000256" key="1">
    <source>
        <dbReference type="ARBA" id="ARBA00001968"/>
    </source>
</evidence>
<dbReference type="EMBL" id="CAACVG010013976">
    <property type="protein sequence ID" value="VEN62567.1"/>
    <property type="molecule type" value="Genomic_DNA"/>
</dbReference>
<dbReference type="GO" id="GO:0046872">
    <property type="term" value="F:metal ion binding"/>
    <property type="evidence" value="ECO:0007669"/>
    <property type="project" value="UniProtKB-KW"/>
</dbReference>
<gene>
    <name evidence="4" type="ORF">CALMAC_LOCUS19657</name>
</gene>
<feature type="domain" description="DDE Tnp4" evidence="3">
    <location>
        <begin position="10"/>
        <end position="114"/>
    </location>
</feature>
<sequence length="141" mass="16317">MLSCHLECKCQLGGSTNDSFVWRNSLAHTHMEQNYLEGGRSSWLLGVSGYPQQPWLMTPNTPQRRYDNRLSLARNTVERCIGLLNMRFRCLAKESVELKLDASLMPVVFYTSALAQIYKWTSSLNMIQSYQLKKLTYFPLE</sequence>
<protein>
    <recommendedName>
        <fullName evidence="3">DDE Tnp4 domain-containing protein</fullName>
    </recommendedName>
</protein>